<sequence>MGLLSMAMAKAKAKATATTTHTTDMGLLLVFFPQNHNAPNTNTSFKRTNSNNLILSKTQSTISICALLFFLTLLLFTLSTFEPTNTLHRNNNNSNHHPTKLVQSKTQNHNNWFLPKRFWPNTPFKSQHSHSPSKALQRMGTLYRRGTRAMTDLVICHVADETTVHEFRYFLRLIHRSGLTARSDVVFLFSSRSLSSSFAPVIREENEAFSSLVELHSELNSTRWSQLPESTFDVTRFFVRVGKKGEEIAEPLWGKKTRINSSDGESSRRGGGGEVMLSYGSVLSFDAAELDPENSLAGFLDRVPLSLRRWACYPMLLGRVRHNFKHVMLVDVKNAAVVNDPLGRVRNRRSESVFLFAKHGKKNNDASRTSQRQVNPAVVMGGARGVRRLANAVVVEIVRAAMQQRKRKNSVSESAILSQLTGGNEIMLKGKGVELMEPSESIPDASQLSGRNSGASLSDYAIIQRGTTSNHDLINSVIKKQICSSVVDSSVYRDC</sequence>
<feature type="domain" description="DUF7780" evidence="1">
    <location>
        <begin position="134"/>
        <end position="441"/>
    </location>
</feature>
<dbReference type="Gramene" id="arahy.Tifrunner.gnm2.ann2.Ah16g055200.1">
    <property type="protein sequence ID" value="arahy.Tifrunner.gnm2.ann2.Ah16g055200.1-CDS-1"/>
    <property type="gene ID" value="arahy.Tifrunner.gnm2.ann2.Ah16g055200"/>
</dbReference>
<gene>
    <name evidence="2" type="ORF">Ahy_B06g080267</name>
</gene>
<evidence type="ECO:0000313" key="2">
    <source>
        <dbReference type="EMBL" id="RYR01404.1"/>
    </source>
</evidence>
<name>A0A444YHN6_ARAHY</name>
<keyword evidence="3" id="KW-1185">Reference proteome</keyword>
<accession>A0A444YHN6</accession>
<proteinExistence type="predicted"/>
<evidence type="ECO:0000313" key="3">
    <source>
        <dbReference type="Proteomes" id="UP000289738"/>
    </source>
</evidence>
<dbReference type="PANTHER" id="PTHR34960">
    <property type="entry name" value="EMB|CAB68146.1-RELATED"/>
    <property type="match status" value="1"/>
</dbReference>
<dbReference type="EMBL" id="SDMP01000016">
    <property type="protein sequence ID" value="RYR01404.1"/>
    <property type="molecule type" value="Genomic_DNA"/>
</dbReference>
<dbReference type="AlphaFoldDB" id="A0A444YHN6"/>
<dbReference type="InterPro" id="IPR056682">
    <property type="entry name" value="DUF7780"/>
</dbReference>
<dbReference type="PANTHER" id="PTHR34960:SF1">
    <property type="entry name" value="EMB|CAB68146.1-RELATED"/>
    <property type="match status" value="1"/>
</dbReference>
<reference evidence="2 3" key="1">
    <citation type="submission" date="2019-01" db="EMBL/GenBank/DDBJ databases">
        <title>Sequencing of cultivated peanut Arachis hypogaea provides insights into genome evolution and oil improvement.</title>
        <authorList>
            <person name="Chen X."/>
        </authorList>
    </citation>
    <scope>NUCLEOTIDE SEQUENCE [LARGE SCALE GENOMIC DNA]</scope>
    <source>
        <strain evidence="3">cv. Fuhuasheng</strain>
        <tissue evidence="2">Leaves</tissue>
    </source>
</reference>
<evidence type="ECO:0000259" key="1">
    <source>
        <dbReference type="Pfam" id="PF25002"/>
    </source>
</evidence>
<dbReference type="Proteomes" id="UP000289738">
    <property type="component" value="Chromosome B06"/>
</dbReference>
<comment type="caution">
    <text evidence="2">The sequence shown here is derived from an EMBL/GenBank/DDBJ whole genome shotgun (WGS) entry which is preliminary data.</text>
</comment>
<protein>
    <recommendedName>
        <fullName evidence="1">DUF7780 domain-containing protein</fullName>
    </recommendedName>
</protein>
<organism evidence="2 3">
    <name type="scientific">Arachis hypogaea</name>
    <name type="common">Peanut</name>
    <dbReference type="NCBI Taxonomy" id="3818"/>
    <lineage>
        <taxon>Eukaryota</taxon>
        <taxon>Viridiplantae</taxon>
        <taxon>Streptophyta</taxon>
        <taxon>Embryophyta</taxon>
        <taxon>Tracheophyta</taxon>
        <taxon>Spermatophyta</taxon>
        <taxon>Magnoliopsida</taxon>
        <taxon>eudicotyledons</taxon>
        <taxon>Gunneridae</taxon>
        <taxon>Pentapetalae</taxon>
        <taxon>rosids</taxon>
        <taxon>fabids</taxon>
        <taxon>Fabales</taxon>
        <taxon>Fabaceae</taxon>
        <taxon>Papilionoideae</taxon>
        <taxon>50 kb inversion clade</taxon>
        <taxon>dalbergioids sensu lato</taxon>
        <taxon>Dalbergieae</taxon>
        <taxon>Pterocarpus clade</taxon>
        <taxon>Arachis</taxon>
    </lineage>
</organism>
<dbReference type="Pfam" id="PF25002">
    <property type="entry name" value="DUF7780"/>
    <property type="match status" value="1"/>
</dbReference>
<dbReference type="OrthoDB" id="1921707at2759"/>